<gene>
    <name evidence="2" type="ORF">SAMN05414137_102117</name>
</gene>
<keyword evidence="1" id="KW-0812">Transmembrane</keyword>
<reference evidence="3" key="1">
    <citation type="submission" date="2016-10" db="EMBL/GenBank/DDBJ databases">
        <authorList>
            <person name="Varghese N."/>
        </authorList>
    </citation>
    <scope>NUCLEOTIDE SEQUENCE [LARGE SCALE GENOMIC DNA]</scope>
    <source>
        <strain evidence="3">DSM 45096 / BCRC 16803 / CGMCC 4.1857 / CIP 109030 / JCM 12277 / KCTC 19219 / NBRC 100920 / 33214</strain>
    </source>
</reference>
<protein>
    <submittedName>
        <fullName evidence="2">Uncharacterized protein</fullName>
    </submittedName>
</protein>
<feature type="transmembrane region" description="Helical" evidence="1">
    <location>
        <begin position="26"/>
        <end position="44"/>
    </location>
</feature>
<dbReference type="eggNOG" id="ENOG5032ICA">
    <property type="taxonomic scope" value="Bacteria"/>
</dbReference>
<feature type="transmembrane region" description="Helical" evidence="1">
    <location>
        <begin position="56"/>
        <end position="75"/>
    </location>
</feature>
<organism evidence="2 3">
    <name type="scientific">Streptacidiphilus jiangxiensis</name>
    <dbReference type="NCBI Taxonomy" id="235985"/>
    <lineage>
        <taxon>Bacteria</taxon>
        <taxon>Bacillati</taxon>
        <taxon>Actinomycetota</taxon>
        <taxon>Actinomycetes</taxon>
        <taxon>Kitasatosporales</taxon>
        <taxon>Streptomycetaceae</taxon>
        <taxon>Streptacidiphilus</taxon>
    </lineage>
</organism>
<keyword evidence="1" id="KW-0472">Membrane</keyword>
<keyword evidence="3" id="KW-1185">Reference proteome</keyword>
<dbReference type="EMBL" id="FOAZ01000002">
    <property type="protein sequence ID" value="SEK46669.1"/>
    <property type="molecule type" value="Genomic_DNA"/>
</dbReference>
<dbReference type="OrthoDB" id="69557at2"/>
<feature type="transmembrane region" description="Helical" evidence="1">
    <location>
        <begin position="123"/>
        <end position="145"/>
    </location>
</feature>
<accession>A0A1H7H8U6</accession>
<evidence type="ECO:0000256" key="1">
    <source>
        <dbReference type="SAM" id="Phobius"/>
    </source>
</evidence>
<dbReference type="AlphaFoldDB" id="A0A1H7H8U6"/>
<dbReference type="STRING" id="235985.SAMN05414137_102117"/>
<evidence type="ECO:0000313" key="3">
    <source>
        <dbReference type="Proteomes" id="UP000183015"/>
    </source>
</evidence>
<evidence type="ECO:0000313" key="2">
    <source>
        <dbReference type="EMBL" id="SEK46669.1"/>
    </source>
</evidence>
<feature type="transmembrane region" description="Helical" evidence="1">
    <location>
        <begin position="82"/>
        <end position="103"/>
    </location>
</feature>
<sequence>MRHEGTPLGVTARALDNVRTGRFQRTLALTTAVGSVVTAVEIYFEHDRAGFGNRMMWWPVVLGPIGAVAGVAGACNRRLARTLLPLASVAITANGVQGTYLHLRGIAQKPGGWRMARYNIEMGPPMLAPALMSMVGGMGLVAAVLRREGST</sequence>
<proteinExistence type="predicted"/>
<keyword evidence="1" id="KW-1133">Transmembrane helix</keyword>
<dbReference type="Proteomes" id="UP000183015">
    <property type="component" value="Unassembled WGS sequence"/>
</dbReference>
<name>A0A1H7H8U6_STRJI</name>